<dbReference type="AlphaFoldDB" id="A0A2T7BLR5"/>
<evidence type="ECO:0000313" key="2">
    <source>
        <dbReference type="Proteomes" id="UP000244450"/>
    </source>
</evidence>
<organism evidence="1 2">
    <name type="scientific">Chitinophaga parva</name>
    <dbReference type="NCBI Taxonomy" id="2169414"/>
    <lineage>
        <taxon>Bacteria</taxon>
        <taxon>Pseudomonadati</taxon>
        <taxon>Bacteroidota</taxon>
        <taxon>Chitinophagia</taxon>
        <taxon>Chitinophagales</taxon>
        <taxon>Chitinophagaceae</taxon>
        <taxon>Chitinophaga</taxon>
    </lineage>
</organism>
<keyword evidence="2" id="KW-1185">Reference proteome</keyword>
<sequence length="213" mass="24773">MRAAGPASAIVLPLKKREYMKKEKPEQFDDIAFRKSLSSQEAFEARTKRGMQPVVDIAGWPYYVNVRWNLLEPRLVMGESKVRPTINLDKDCYHNETGEFSLYYHTKKQAPFEDLDYAASLPKNVVFVKIPGIYELDPVGMAREDQLADPHAYIKKPLQLYHTAAIIELKDSPAMDIIQQNKQELKEWRKLQRQQKNRVPRLLIPRPPGRKKI</sequence>
<evidence type="ECO:0000313" key="1">
    <source>
        <dbReference type="EMBL" id="PUZ28589.1"/>
    </source>
</evidence>
<name>A0A2T7BLR5_9BACT</name>
<gene>
    <name evidence="1" type="ORF">DCC81_03655</name>
</gene>
<protein>
    <submittedName>
        <fullName evidence="1">Uncharacterized protein</fullName>
    </submittedName>
</protein>
<dbReference type="Proteomes" id="UP000244450">
    <property type="component" value="Unassembled WGS sequence"/>
</dbReference>
<accession>A0A2T7BLR5</accession>
<reference evidence="1 2" key="1">
    <citation type="submission" date="2018-04" db="EMBL/GenBank/DDBJ databases">
        <title>Chitinophaga fuyangensis sp. nov., isolated from soil in a chemical factory.</title>
        <authorList>
            <person name="Chen K."/>
        </authorList>
    </citation>
    <scope>NUCLEOTIDE SEQUENCE [LARGE SCALE GENOMIC DNA]</scope>
    <source>
        <strain evidence="1 2">LY-1</strain>
    </source>
</reference>
<comment type="caution">
    <text evidence="1">The sequence shown here is derived from an EMBL/GenBank/DDBJ whole genome shotgun (WGS) entry which is preliminary data.</text>
</comment>
<proteinExistence type="predicted"/>
<dbReference type="EMBL" id="QCYK01000001">
    <property type="protein sequence ID" value="PUZ28589.1"/>
    <property type="molecule type" value="Genomic_DNA"/>
</dbReference>